<dbReference type="STRING" id="133412.A0A1R1X604"/>
<evidence type="ECO:0000256" key="4">
    <source>
        <dbReference type="ARBA" id="ARBA00022490"/>
    </source>
</evidence>
<dbReference type="FunFam" id="1.25.40.10:FF:000017">
    <property type="entry name" value="NADPH oxidase regulator NoxR"/>
    <property type="match status" value="1"/>
</dbReference>
<dbReference type="PROSITE" id="PS50005">
    <property type="entry name" value="TPR"/>
    <property type="match status" value="1"/>
</dbReference>
<sequence>MLTEIEQWSKAVELYESGDLDSSLEIFMKIADSSKVHFNIGLILSQKGENNDAINAYLAAINLDQYLAVAYFQKGVANMIIQNNSAAFDDFNDALLNLRGNDYIDYSQVDLNYKIFACEIIYNRALCLFCLNRNEEAINDLTSALKIKSKDRHSWIDKALKSNGVDCPLFCVPKGTLYKPSASKVQSTKKVDYLGNARLIAHRDSSDASVGFKGAVDKKLNSVSQTNLSNELGRKVSLRDKPSESVSNSSSGNVDSRSNAKPNMYNESSQMINSSSNLQSLNNNSEIKNFPSFTDKKDPNNSSSEGTQDGASHPDPLDIIKAGLARRVTLNKNRQNNKTPSPDPYGNNLNSRPSAPQSQQPPQTSNINYIESLSRTGSPSPKNRQEAQPANTLNSMKTSKSPVNDMNASIANPSTNNIARTAFKAPNNYGLQIESTPYNTESQSHNRNGSISALSNKNSNSEIAATSLKLKKSFSPNNQAPAVHSPLQNTVSPDDVQRIPITRGKMKVKFHFESEIYNLVTNDTIDFYNLRLQINNKISKATGGRVHYHQNPNDIPQIKIRFVDEDNEQVLMTDSDDYELAKGYAGGDMSSSQTNVIPRIEFFCSL</sequence>
<dbReference type="Gene3D" id="3.10.20.90">
    <property type="entry name" value="Phosphatidylinositol 3-kinase Catalytic Subunit, Chain A, domain 1"/>
    <property type="match status" value="1"/>
</dbReference>
<evidence type="ECO:0000313" key="9">
    <source>
        <dbReference type="EMBL" id="OMJ10075.1"/>
    </source>
</evidence>
<keyword evidence="4" id="KW-0963">Cytoplasm</keyword>
<dbReference type="Gene3D" id="1.25.40.10">
    <property type="entry name" value="Tetratricopeptide repeat domain"/>
    <property type="match status" value="1"/>
</dbReference>
<protein>
    <submittedName>
        <fullName evidence="9">Neutrophil cytosol factor 2</fullName>
    </submittedName>
</protein>
<evidence type="ECO:0000256" key="3">
    <source>
        <dbReference type="ARBA" id="ARBA00022443"/>
    </source>
</evidence>
<feature type="region of interest" description="Disordered" evidence="8">
    <location>
        <begin position="331"/>
        <end position="404"/>
    </location>
</feature>
<dbReference type="EMBL" id="LSSN01005174">
    <property type="protein sequence ID" value="OMJ10075.1"/>
    <property type="molecule type" value="Genomic_DNA"/>
</dbReference>
<name>A0A1R1X604_9FUNG</name>
<feature type="compositionally biased region" description="Basic and acidic residues" evidence="8">
    <location>
        <begin position="232"/>
        <end position="243"/>
    </location>
</feature>
<proteinExistence type="inferred from homology"/>
<dbReference type="SMART" id="SM00028">
    <property type="entry name" value="TPR"/>
    <property type="match status" value="3"/>
</dbReference>
<keyword evidence="6 7" id="KW-0802">TPR repeat</keyword>
<evidence type="ECO:0000256" key="7">
    <source>
        <dbReference type="PROSITE-ProRule" id="PRU00339"/>
    </source>
</evidence>
<evidence type="ECO:0000313" key="10">
    <source>
        <dbReference type="Proteomes" id="UP000187283"/>
    </source>
</evidence>
<keyword evidence="10" id="KW-1185">Reference proteome</keyword>
<feature type="compositionally biased region" description="Polar residues" evidence="8">
    <location>
        <begin position="331"/>
        <end position="340"/>
    </location>
</feature>
<evidence type="ECO:0000256" key="6">
    <source>
        <dbReference type="ARBA" id="ARBA00022803"/>
    </source>
</evidence>
<comment type="caution">
    <text evidence="9">The sequence shown here is derived from an EMBL/GenBank/DDBJ whole genome shotgun (WGS) entry which is preliminary data.</text>
</comment>
<feature type="compositionally biased region" description="Low complexity" evidence="8">
    <location>
        <begin position="351"/>
        <end position="365"/>
    </location>
</feature>
<dbReference type="Proteomes" id="UP000187283">
    <property type="component" value="Unassembled WGS sequence"/>
</dbReference>
<dbReference type="PANTHER" id="PTHR15175:SF0">
    <property type="entry name" value="SH3 DOMAIN-CONTAINING PROTEIN C23A1.17"/>
    <property type="match status" value="1"/>
</dbReference>
<dbReference type="SUPFAM" id="SSF48452">
    <property type="entry name" value="TPR-like"/>
    <property type="match status" value="1"/>
</dbReference>
<keyword evidence="3" id="KW-0728">SH3 domain</keyword>
<feature type="compositionally biased region" description="Polar residues" evidence="8">
    <location>
        <begin position="300"/>
        <end position="310"/>
    </location>
</feature>
<dbReference type="GO" id="GO:0005737">
    <property type="term" value="C:cytoplasm"/>
    <property type="evidence" value="ECO:0007669"/>
    <property type="project" value="UniProtKB-SubCell"/>
</dbReference>
<accession>A0A1R1X604</accession>
<feature type="compositionally biased region" description="Low complexity" evidence="8">
    <location>
        <begin position="266"/>
        <end position="287"/>
    </location>
</feature>
<organism evidence="9 10">
    <name type="scientific">Smittium culicis</name>
    <dbReference type="NCBI Taxonomy" id="133412"/>
    <lineage>
        <taxon>Eukaryota</taxon>
        <taxon>Fungi</taxon>
        <taxon>Fungi incertae sedis</taxon>
        <taxon>Zoopagomycota</taxon>
        <taxon>Kickxellomycotina</taxon>
        <taxon>Harpellomycetes</taxon>
        <taxon>Harpellales</taxon>
        <taxon>Legeriomycetaceae</taxon>
        <taxon>Smittium</taxon>
    </lineage>
</organism>
<gene>
    <name evidence="9" type="ORF">AYI70_g10541</name>
</gene>
<dbReference type="OrthoDB" id="9450131at2759"/>
<evidence type="ECO:0000256" key="5">
    <source>
        <dbReference type="ARBA" id="ARBA00022737"/>
    </source>
</evidence>
<dbReference type="InterPro" id="IPR011990">
    <property type="entry name" value="TPR-like_helical_dom_sf"/>
</dbReference>
<comment type="subcellular location">
    <subcellularLocation>
        <location evidence="1">Cytoplasm</location>
    </subcellularLocation>
</comment>
<feature type="repeat" description="TPR" evidence="7">
    <location>
        <begin position="34"/>
        <end position="67"/>
    </location>
</feature>
<comment type="similarity">
    <text evidence="2">Belongs to the NCF2/NOXA1 family.</text>
</comment>
<keyword evidence="5" id="KW-0677">Repeat</keyword>
<evidence type="ECO:0000256" key="1">
    <source>
        <dbReference type="ARBA" id="ARBA00004496"/>
    </source>
</evidence>
<dbReference type="PANTHER" id="PTHR15175">
    <property type="entry name" value="NEUTROPHIL CYTOSOLIC FACTOR 2, NEUTROPHIL NADPH OXIDASE FACTOR 2"/>
    <property type="match status" value="1"/>
</dbReference>
<dbReference type="AlphaFoldDB" id="A0A1R1X604"/>
<dbReference type="InterPro" id="IPR019734">
    <property type="entry name" value="TPR_rpt"/>
</dbReference>
<evidence type="ECO:0000256" key="2">
    <source>
        <dbReference type="ARBA" id="ARBA00008051"/>
    </source>
</evidence>
<feature type="region of interest" description="Disordered" evidence="8">
    <location>
        <begin position="227"/>
        <end position="317"/>
    </location>
</feature>
<dbReference type="InterPro" id="IPR051864">
    <property type="entry name" value="NCF2_NOXA1"/>
</dbReference>
<reference evidence="9 10" key="1">
    <citation type="submission" date="2017-01" db="EMBL/GenBank/DDBJ databases">
        <authorList>
            <person name="Mah S.A."/>
            <person name="Swanson W.J."/>
            <person name="Moy G.W."/>
            <person name="Vacquier V.D."/>
        </authorList>
    </citation>
    <scope>NUCLEOTIDE SEQUENCE [LARGE SCALE GENOMIC DNA]</scope>
    <source>
        <strain evidence="9 10">GSMNP</strain>
    </source>
</reference>
<feature type="compositionally biased region" description="Low complexity" evidence="8">
    <location>
        <begin position="244"/>
        <end position="259"/>
    </location>
</feature>
<feature type="compositionally biased region" description="Polar residues" evidence="8">
    <location>
        <begin position="366"/>
        <end position="404"/>
    </location>
</feature>
<dbReference type="Pfam" id="PF13181">
    <property type="entry name" value="TPR_8"/>
    <property type="match status" value="1"/>
</dbReference>
<dbReference type="SUPFAM" id="SSF54277">
    <property type="entry name" value="CAD &amp; PB1 domains"/>
    <property type="match status" value="1"/>
</dbReference>
<evidence type="ECO:0000256" key="8">
    <source>
        <dbReference type="SAM" id="MobiDB-lite"/>
    </source>
</evidence>